<evidence type="ECO:0000313" key="2">
    <source>
        <dbReference type="Proteomes" id="UP001203945"/>
    </source>
</evidence>
<proteinExistence type="predicted"/>
<gene>
    <name evidence="1" type="ORF">MLD63_09105</name>
</gene>
<protein>
    <recommendedName>
        <fullName evidence="3">Sulfotransferase</fullName>
    </recommendedName>
</protein>
<name>A0ABT1MS69_9RHOB</name>
<evidence type="ECO:0008006" key="3">
    <source>
        <dbReference type="Google" id="ProtNLM"/>
    </source>
</evidence>
<evidence type="ECO:0000313" key="1">
    <source>
        <dbReference type="EMBL" id="MCQ0970579.1"/>
    </source>
</evidence>
<accession>A0ABT1MS69</accession>
<dbReference type="RefSeq" id="WP_255329605.1">
    <property type="nucleotide sequence ID" value="NZ_JAKZEU010000003.1"/>
</dbReference>
<dbReference type="EMBL" id="JAKZEU010000003">
    <property type="protein sequence ID" value="MCQ0970579.1"/>
    <property type="molecule type" value="Genomic_DNA"/>
</dbReference>
<organism evidence="1 2">
    <name type="scientific">Paracoccus albicereus</name>
    <dbReference type="NCBI Taxonomy" id="2922394"/>
    <lineage>
        <taxon>Bacteria</taxon>
        <taxon>Pseudomonadati</taxon>
        <taxon>Pseudomonadota</taxon>
        <taxon>Alphaproteobacteria</taxon>
        <taxon>Rhodobacterales</taxon>
        <taxon>Paracoccaceae</taxon>
        <taxon>Paracoccus</taxon>
    </lineage>
</organism>
<keyword evidence="2" id="KW-1185">Reference proteome</keyword>
<sequence>MQIVYHLGAHATDGDRMLKTLLNNRAALFERRTEIVTPNRHRGIFEEALMALNGGQATPEMEQIMLDAILDSDDPQRVICSSPGFLGPTSRVVSAEGLYPGAANRVAALRNLFPQADSEFFIAIRNPATLIAEMIQSEQGADYARMTGSPDPRKLSWLPAMQAIAQAAQRRRLVVWCHEDVPLVWPDVVRLVAGLPSDSGLSGGLLYMHELLGDQGLARLRQALAGRDQMTIATRRQVYAERLAADALPGVLDQVIDLPGWSQETVDVVTRRYRDEVSQIAVLPGVEFILP</sequence>
<reference evidence="1 2" key="1">
    <citation type="submission" date="2022-03" db="EMBL/GenBank/DDBJ databases">
        <authorList>
            <person name="He Y."/>
        </authorList>
    </citation>
    <scope>NUCLEOTIDE SEQUENCE [LARGE SCALE GENOMIC DNA]</scope>
    <source>
        <strain evidence="1 2">TK19116</strain>
    </source>
</reference>
<comment type="caution">
    <text evidence="1">The sequence shown here is derived from an EMBL/GenBank/DDBJ whole genome shotgun (WGS) entry which is preliminary data.</text>
</comment>
<dbReference type="Proteomes" id="UP001203945">
    <property type="component" value="Unassembled WGS sequence"/>
</dbReference>